<reference evidence="1 2" key="1">
    <citation type="submission" date="2024-01" db="EMBL/GenBank/DDBJ databases">
        <title>The genomes of 5 underutilized Papilionoideae crops provide insights into root nodulation and disease resistanc.</title>
        <authorList>
            <person name="Jiang F."/>
        </authorList>
    </citation>
    <scope>NUCLEOTIDE SEQUENCE [LARGE SCALE GENOMIC DNA]</scope>
    <source>
        <strain evidence="1">LVBAO_FW01</strain>
        <tissue evidence="1">Leaves</tissue>
    </source>
</reference>
<protein>
    <submittedName>
        <fullName evidence="1">Uncharacterized protein</fullName>
    </submittedName>
</protein>
<dbReference type="AlphaFoldDB" id="A0AAN9KRE9"/>
<sequence length="134" mass="14892">MDLVCLWYFAADPHLPPVSTVDFRNCSAVCLTISNTTDIQYRSVLRAVINYLWDKPKLVLGFDSPQAVISFKFLHALAQGRWALMGFRLASQSKATNYSSIGLPDLTSKGCPALQLHHNASIRMRTMGLSKSNC</sequence>
<comment type="caution">
    <text evidence="1">The sequence shown here is derived from an EMBL/GenBank/DDBJ whole genome shotgun (WGS) entry which is preliminary data.</text>
</comment>
<dbReference type="Proteomes" id="UP001367508">
    <property type="component" value="Unassembled WGS sequence"/>
</dbReference>
<accession>A0AAN9KRE9</accession>
<keyword evidence="2" id="KW-1185">Reference proteome</keyword>
<dbReference type="EMBL" id="JAYMYQ010000007">
    <property type="protein sequence ID" value="KAK7321022.1"/>
    <property type="molecule type" value="Genomic_DNA"/>
</dbReference>
<evidence type="ECO:0000313" key="1">
    <source>
        <dbReference type="EMBL" id="KAK7321022.1"/>
    </source>
</evidence>
<evidence type="ECO:0000313" key="2">
    <source>
        <dbReference type="Proteomes" id="UP001367508"/>
    </source>
</evidence>
<organism evidence="1 2">
    <name type="scientific">Canavalia gladiata</name>
    <name type="common">Sword bean</name>
    <name type="synonym">Dolichos gladiatus</name>
    <dbReference type="NCBI Taxonomy" id="3824"/>
    <lineage>
        <taxon>Eukaryota</taxon>
        <taxon>Viridiplantae</taxon>
        <taxon>Streptophyta</taxon>
        <taxon>Embryophyta</taxon>
        <taxon>Tracheophyta</taxon>
        <taxon>Spermatophyta</taxon>
        <taxon>Magnoliopsida</taxon>
        <taxon>eudicotyledons</taxon>
        <taxon>Gunneridae</taxon>
        <taxon>Pentapetalae</taxon>
        <taxon>rosids</taxon>
        <taxon>fabids</taxon>
        <taxon>Fabales</taxon>
        <taxon>Fabaceae</taxon>
        <taxon>Papilionoideae</taxon>
        <taxon>50 kb inversion clade</taxon>
        <taxon>NPAAA clade</taxon>
        <taxon>indigoferoid/millettioid clade</taxon>
        <taxon>Phaseoleae</taxon>
        <taxon>Canavalia</taxon>
    </lineage>
</organism>
<name>A0AAN9KRE9_CANGL</name>
<gene>
    <name evidence="1" type="ORF">VNO77_31100</name>
</gene>
<proteinExistence type="predicted"/>